<gene>
    <name evidence="5" type="ORF">SK128_001235</name>
</gene>
<keyword evidence="2" id="KW-0677">Repeat</keyword>
<evidence type="ECO:0000313" key="6">
    <source>
        <dbReference type="Proteomes" id="UP001381693"/>
    </source>
</evidence>
<dbReference type="InterPro" id="IPR011024">
    <property type="entry name" value="G_crystallin-like"/>
</dbReference>
<comment type="similarity">
    <text evidence="1">Belongs to the beta/gamma-crystallin family.</text>
</comment>
<evidence type="ECO:0000256" key="2">
    <source>
        <dbReference type="ARBA" id="ARBA00022737"/>
    </source>
</evidence>
<dbReference type="Pfam" id="PF00030">
    <property type="entry name" value="Crystall"/>
    <property type="match status" value="1"/>
</dbReference>
<evidence type="ECO:0000259" key="4">
    <source>
        <dbReference type="Pfam" id="PF00030"/>
    </source>
</evidence>
<dbReference type="Proteomes" id="UP001381693">
    <property type="component" value="Unassembled WGS sequence"/>
</dbReference>
<feature type="chain" id="PRO_5042924062" description="Beta/gamma crystallin 'Greek key' domain-containing protein" evidence="3">
    <location>
        <begin position="26"/>
        <end position="212"/>
    </location>
</feature>
<protein>
    <recommendedName>
        <fullName evidence="4">Beta/gamma crystallin 'Greek key' domain-containing protein</fullName>
    </recommendedName>
</protein>
<evidence type="ECO:0000256" key="1">
    <source>
        <dbReference type="ARBA" id="ARBA00009646"/>
    </source>
</evidence>
<comment type="caution">
    <text evidence="5">The sequence shown here is derived from an EMBL/GenBank/DDBJ whole genome shotgun (WGS) entry which is preliminary data.</text>
</comment>
<proteinExistence type="inferred from homology"/>
<feature type="signal peptide" evidence="3">
    <location>
        <begin position="1"/>
        <end position="25"/>
    </location>
</feature>
<evidence type="ECO:0000313" key="5">
    <source>
        <dbReference type="EMBL" id="KAK7086528.1"/>
    </source>
</evidence>
<feature type="non-terminal residue" evidence="5">
    <location>
        <position position="1"/>
    </location>
</feature>
<reference evidence="5 6" key="1">
    <citation type="submission" date="2023-11" db="EMBL/GenBank/DDBJ databases">
        <title>Halocaridina rubra genome assembly.</title>
        <authorList>
            <person name="Smith C."/>
        </authorList>
    </citation>
    <scope>NUCLEOTIDE SEQUENCE [LARGE SCALE GENOMIC DNA]</scope>
    <source>
        <strain evidence="5">EP-1</strain>
        <tissue evidence="5">Whole</tissue>
    </source>
</reference>
<dbReference type="SUPFAM" id="SSF49695">
    <property type="entry name" value="gamma-Crystallin-like"/>
    <property type="match status" value="1"/>
</dbReference>
<dbReference type="EMBL" id="JAXCGZ010000156">
    <property type="protein sequence ID" value="KAK7086528.1"/>
    <property type="molecule type" value="Genomic_DNA"/>
</dbReference>
<feature type="domain" description="Beta/gamma crystallin 'Greek key'" evidence="4">
    <location>
        <begin position="119"/>
        <end position="178"/>
    </location>
</feature>
<organism evidence="5 6">
    <name type="scientific">Halocaridina rubra</name>
    <name type="common">Hawaiian red shrimp</name>
    <dbReference type="NCBI Taxonomy" id="373956"/>
    <lineage>
        <taxon>Eukaryota</taxon>
        <taxon>Metazoa</taxon>
        <taxon>Ecdysozoa</taxon>
        <taxon>Arthropoda</taxon>
        <taxon>Crustacea</taxon>
        <taxon>Multicrustacea</taxon>
        <taxon>Malacostraca</taxon>
        <taxon>Eumalacostraca</taxon>
        <taxon>Eucarida</taxon>
        <taxon>Decapoda</taxon>
        <taxon>Pleocyemata</taxon>
        <taxon>Caridea</taxon>
        <taxon>Atyoidea</taxon>
        <taxon>Atyidae</taxon>
        <taxon>Halocaridina</taxon>
    </lineage>
</organism>
<dbReference type="InterPro" id="IPR001064">
    <property type="entry name" value="Beta/gamma_crystallin"/>
</dbReference>
<name>A0AAN9AGL8_HALRR</name>
<accession>A0AAN9AGL8</accession>
<keyword evidence="6" id="KW-1185">Reference proteome</keyword>
<dbReference type="Gene3D" id="2.60.20.10">
    <property type="entry name" value="Crystallins"/>
    <property type="match status" value="1"/>
</dbReference>
<dbReference type="AlphaFoldDB" id="A0AAN9AGL8"/>
<keyword evidence="3" id="KW-0732">Signal</keyword>
<sequence>PRFVMLPSGFLLLILPLCVPGDAMWARLYSGPGQTGEELYTEDYLAELSVVDFDEKAVSICAEGVWLVYENHKYNGAGMGTVTPIVASNECTDLPVETSGLVTSIRQAGSPTNASKPTLTLYAYTNFRGPEMYLTKDWSDLDIFNDESYSAIVTGDQPWTVYTYDNYQGSGTCLMPDQVITVGTESVSVGLFPTYTELGSAGAIRSASIGCA</sequence>
<evidence type="ECO:0000256" key="3">
    <source>
        <dbReference type="SAM" id="SignalP"/>
    </source>
</evidence>